<accession>A0A6A0ADQ0</accession>
<dbReference type="EMBL" id="BLLF01005167">
    <property type="protein sequence ID" value="GFH30826.1"/>
    <property type="molecule type" value="Genomic_DNA"/>
</dbReference>
<comment type="caution">
    <text evidence="1">The sequence shown here is derived from an EMBL/GenBank/DDBJ whole genome shotgun (WGS) entry which is preliminary data.</text>
</comment>
<reference evidence="1 2" key="1">
    <citation type="submission" date="2020-02" db="EMBL/GenBank/DDBJ databases">
        <title>Draft genome sequence of Haematococcus lacustris strain NIES-144.</title>
        <authorList>
            <person name="Morimoto D."/>
            <person name="Nakagawa S."/>
            <person name="Yoshida T."/>
            <person name="Sawayama S."/>
        </authorList>
    </citation>
    <scope>NUCLEOTIDE SEQUENCE [LARGE SCALE GENOMIC DNA]</scope>
    <source>
        <strain evidence="1 2">NIES-144</strain>
    </source>
</reference>
<evidence type="ECO:0000313" key="1">
    <source>
        <dbReference type="EMBL" id="GFH30826.1"/>
    </source>
</evidence>
<protein>
    <submittedName>
        <fullName evidence="1">Uncharacterized protein</fullName>
    </submittedName>
</protein>
<proteinExistence type="predicted"/>
<dbReference type="AlphaFoldDB" id="A0A6A0ADQ0"/>
<evidence type="ECO:0000313" key="2">
    <source>
        <dbReference type="Proteomes" id="UP000485058"/>
    </source>
</evidence>
<organism evidence="1 2">
    <name type="scientific">Haematococcus lacustris</name>
    <name type="common">Green alga</name>
    <name type="synonym">Haematococcus pluvialis</name>
    <dbReference type="NCBI Taxonomy" id="44745"/>
    <lineage>
        <taxon>Eukaryota</taxon>
        <taxon>Viridiplantae</taxon>
        <taxon>Chlorophyta</taxon>
        <taxon>core chlorophytes</taxon>
        <taxon>Chlorophyceae</taxon>
        <taxon>CS clade</taxon>
        <taxon>Chlamydomonadales</taxon>
        <taxon>Haematococcaceae</taxon>
        <taxon>Haematococcus</taxon>
    </lineage>
</organism>
<feature type="non-terminal residue" evidence="1">
    <location>
        <position position="1"/>
    </location>
</feature>
<name>A0A6A0ADQ0_HAELA</name>
<dbReference type="Proteomes" id="UP000485058">
    <property type="component" value="Unassembled WGS sequence"/>
</dbReference>
<keyword evidence="2" id="KW-1185">Reference proteome</keyword>
<sequence length="62" mass="6712">YCRGSTRTSEPYVWDHMACTLNAMIKDGSIHNRTDQFLFVEVNGEIWARAGLGGAAGDAGHG</sequence>
<gene>
    <name evidence="1" type="ORF">HaLaN_29749</name>
</gene>